<sequence length="27" mass="3345">MIYLYKQAQFKAAYRFMVEQFCHSDIL</sequence>
<evidence type="ECO:0008006" key="3">
    <source>
        <dbReference type="Google" id="ProtNLM"/>
    </source>
</evidence>
<evidence type="ECO:0000313" key="2">
    <source>
        <dbReference type="Proteomes" id="UP000193925"/>
    </source>
</evidence>
<accession>A0ABY1MUV9</accession>
<name>A0ABY1MUV9_9PROT</name>
<organism evidence="1 2">
    <name type="scientific">Acidithiobacillus ferrivorans</name>
    <dbReference type="NCBI Taxonomy" id="160808"/>
    <lineage>
        <taxon>Bacteria</taxon>
        <taxon>Pseudomonadati</taxon>
        <taxon>Pseudomonadota</taxon>
        <taxon>Acidithiobacillia</taxon>
        <taxon>Acidithiobacillales</taxon>
        <taxon>Acidithiobacillaceae</taxon>
        <taxon>Acidithiobacillus</taxon>
    </lineage>
</organism>
<proteinExistence type="predicted"/>
<protein>
    <recommendedName>
        <fullName evidence="3">Transposase</fullName>
    </recommendedName>
</protein>
<evidence type="ECO:0000313" key="1">
    <source>
        <dbReference type="EMBL" id="SMH67583.1"/>
    </source>
</evidence>
<gene>
    <name evidence="1" type="ORF">AFERRI_50785</name>
</gene>
<keyword evidence="2" id="KW-1185">Reference proteome</keyword>
<reference evidence="1 2" key="1">
    <citation type="submission" date="2017-03" db="EMBL/GenBank/DDBJ databases">
        <authorList>
            <person name="Regsiter A."/>
            <person name="William W."/>
        </authorList>
    </citation>
    <scope>NUCLEOTIDE SEQUENCE [LARGE SCALE GENOMIC DNA]</scope>
    <source>
        <strain evidence="1">PRJEB5721</strain>
    </source>
</reference>
<dbReference type="EMBL" id="LT841305">
    <property type="protein sequence ID" value="SMH67583.1"/>
    <property type="molecule type" value="Genomic_DNA"/>
</dbReference>
<dbReference type="Proteomes" id="UP000193925">
    <property type="component" value="Chromosome AFERRI"/>
</dbReference>